<comment type="caution">
    <text evidence="1">The sequence shown here is derived from an EMBL/GenBank/DDBJ whole genome shotgun (WGS) entry which is preliminary data.</text>
</comment>
<sequence length="106" mass="12379">MTTLQNMWVTKLYTFLISGCDDTQTCLQQDHRVYLQATLPPPLMFWFNNKATLHACAAEKCLHLLQKQHLTQLCQLYTVTFAAPANTFLFKPEHSIFPFILFKHIF</sequence>
<evidence type="ECO:0000313" key="2">
    <source>
        <dbReference type="Proteomes" id="UP001345963"/>
    </source>
</evidence>
<accession>A0ABU7BUN7</accession>
<name>A0ABU7BUN7_9TELE</name>
<protein>
    <submittedName>
        <fullName evidence="1">Uncharacterized protein</fullName>
    </submittedName>
</protein>
<dbReference type="EMBL" id="JAHUTI010069400">
    <property type="protein sequence ID" value="MED6254382.1"/>
    <property type="molecule type" value="Genomic_DNA"/>
</dbReference>
<reference evidence="1 2" key="1">
    <citation type="submission" date="2021-07" db="EMBL/GenBank/DDBJ databases">
        <authorList>
            <person name="Palmer J.M."/>
        </authorList>
    </citation>
    <scope>NUCLEOTIDE SEQUENCE [LARGE SCALE GENOMIC DNA]</scope>
    <source>
        <strain evidence="1 2">AT_MEX2019</strain>
        <tissue evidence="1">Muscle</tissue>
    </source>
</reference>
<evidence type="ECO:0000313" key="1">
    <source>
        <dbReference type="EMBL" id="MED6254382.1"/>
    </source>
</evidence>
<organism evidence="1 2">
    <name type="scientific">Ataeniobius toweri</name>
    <dbReference type="NCBI Taxonomy" id="208326"/>
    <lineage>
        <taxon>Eukaryota</taxon>
        <taxon>Metazoa</taxon>
        <taxon>Chordata</taxon>
        <taxon>Craniata</taxon>
        <taxon>Vertebrata</taxon>
        <taxon>Euteleostomi</taxon>
        <taxon>Actinopterygii</taxon>
        <taxon>Neopterygii</taxon>
        <taxon>Teleostei</taxon>
        <taxon>Neoteleostei</taxon>
        <taxon>Acanthomorphata</taxon>
        <taxon>Ovalentaria</taxon>
        <taxon>Atherinomorphae</taxon>
        <taxon>Cyprinodontiformes</taxon>
        <taxon>Goodeidae</taxon>
        <taxon>Ataeniobius</taxon>
    </lineage>
</organism>
<dbReference type="Proteomes" id="UP001345963">
    <property type="component" value="Unassembled WGS sequence"/>
</dbReference>
<gene>
    <name evidence="1" type="ORF">ATANTOWER_024562</name>
</gene>
<keyword evidence="2" id="KW-1185">Reference proteome</keyword>
<proteinExistence type="predicted"/>